<feature type="compositionally biased region" description="Basic and acidic residues" evidence="1">
    <location>
        <begin position="183"/>
        <end position="192"/>
    </location>
</feature>
<dbReference type="InterPro" id="IPR011993">
    <property type="entry name" value="PH-like_dom_sf"/>
</dbReference>
<dbReference type="GeneID" id="37029713"/>
<dbReference type="EMBL" id="KZ819679">
    <property type="protein sequence ID" value="PWN24730.1"/>
    <property type="molecule type" value="Genomic_DNA"/>
</dbReference>
<gene>
    <name evidence="3" type="ORF">BDZ90DRAFT_256402</name>
</gene>
<dbReference type="OrthoDB" id="10265489at2759"/>
<dbReference type="GO" id="GO:0006897">
    <property type="term" value="P:endocytosis"/>
    <property type="evidence" value="ECO:0007669"/>
    <property type="project" value="InterPro"/>
</dbReference>
<evidence type="ECO:0000313" key="4">
    <source>
        <dbReference type="Proteomes" id="UP000245884"/>
    </source>
</evidence>
<sequence length="241" mass="25507">MDDLFSSSTTSSDPQVIYSSTLFQSRLVYVYRLPPRSSTTSGYKANDWADPKTGDLASTAIWKGRLRVVEMERKGICEIRLEDGETGELFALCPYTPTTSHEAVEPVTDSSRYFVLRVESPNPNGGPPRRAYIGMGFEDRDMSFDFNVALSSWVKRQKNAAAGGGGRGEAGEAGADEGPSPHLPKEGAKDLSLKQGQTFAVKIPGAGGRKIREGGASLLGGGGGGGGGGGPLLPPPPSRKR</sequence>
<dbReference type="RefSeq" id="XP_025359342.1">
    <property type="nucleotide sequence ID" value="XM_025507890.1"/>
</dbReference>
<dbReference type="InterPro" id="IPR012466">
    <property type="entry name" value="NECAP_PHear"/>
</dbReference>
<accession>A0A316UHP1</accession>
<reference evidence="3 4" key="1">
    <citation type="journal article" date="2018" name="Mol. Biol. Evol.">
        <title>Broad Genomic Sampling Reveals a Smut Pathogenic Ancestry of the Fungal Clade Ustilaginomycotina.</title>
        <authorList>
            <person name="Kijpornyongpan T."/>
            <person name="Mondo S.J."/>
            <person name="Barry K."/>
            <person name="Sandor L."/>
            <person name="Lee J."/>
            <person name="Lipzen A."/>
            <person name="Pangilinan J."/>
            <person name="LaButti K."/>
            <person name="Hainaut M."/>
            <person name="Henrissat B."/>
            <person name="Grigoriev I.V."/>
            <person name="Spatafora J.W."/>
            <person name="Aime M.C."/>
        </authorList>
    </citation>
    <scope>NUCLEOTIDE SEQUENCE [LARGE SCALE GENOMIC DNA]</scope>
    <source>
        <strain evidence="3 4">MCA 5214</strain>
    </source>
</reference>
<dbReference type="SUPFAM" id="SSF50729">
    <property type="entry name" value="PH domain-like"/>
    <property type="match status" value="1"/>
</dbReference>
<name>A0A316UHP1_9BASI</name>
<evidence type="ECO:0000313" key="3">
    <source>
        <dbReference type="EMBL" id="PWN24730.1"/>
    </source>
</evidence>
<feature type="compositionally biased region" description="Gly residues" evidence="1">
    <location>
        <begin position="217"/>
        <end position="231"/>
    </location>
</feature>
<dbReference type="Proteomes" id="UP000245884">
    <property type="component" value="Unassembled WGS sequence"/>
</dbReference>
<feature type="compositionally biased region" description="Pro residues" evidence="1">
    <location>
        <begin position="232"/>
        <end position="241"/>
    </location>
</feature>
<feature type="domain" description="NECAP PHear" evidence="2">
    <location>
        <begin position="19"/>
        <end position="203"/>
    </location>
</feature>
<dbReference type="GO" id="GO:0030125">
    <property type="term" value="C:clathrin vesicle coat"/>
    <property type="evidence" value="ECO:0007669"/>
    <property type="project" value="TreeGrafter"/>
</dbReference>
<protein>
    <submittedName>
        <fullName evidence="3">Adaptin ear-binding coat-associated protein 1 NECAP-1</fullName>
    </submittedName>
</protein>
<dbReference type="Pfam" id="PF07933">
    <property type="entry name" value="DUF1681"/>
    <property type="match status" value="1"/>
</dbReference>
<feature type="region of interest" description="Disordered" evidence="1">
    <location>
        <begin position="160"/>
        <end position="241"/>
    </location>
</feature>
<dbReference type="PANTHER" id="PTHR12847">
    <property type="entry name" value="ATP-BINDING CASSETTE ABC TRANSPORTER-RELATED"/>
    <property type="match status" value="1"/>
</dbReference>
<dbReference type="Gene3D" id="2.30.29.30">
    <property type="entry name" value="Pleckstrin-homology domain (PH domain)/Phosphotyrosine-binding domain (PTB)"/>
    <property type="match status" value="1"/>
</dbReference>
<dbReference type="CDD" id="cd13228">
    <property type="entry name" value="PHear_NECAP"/>
    <property type="match status" value="1"/>
</dbReference>
<proteinExistence type="predicted"/>
<organism evidence="3 4">
    <name type="scientific">Jaminaea rosea</name>
    <dbReference type="NCBI Taxonomy" id="1569628"/>
    <lineage>
        <taxon>Eukaryota</taxon>
        <taxon>Fungi</taxon>
        <taxon>Dikarya</taxon>
        <taxon>Basidiomycota</taxon>
        <taxon>Ustilaginomycotina</taxon>
        <taxon>Exobasidiomycetes</taxon>
        <taxon>Microstromatales</taxon>
        <taxon>Microstromatales incertae sedis</taxon>
        <taxon>Jaminaea</taxon>
    </lineage>
</organism>
<dbReference type="PANTHER" id="PTHR12847:SF9">
    <property type="entry name" value="NECAP-LIKE PROTEIN CG9132"/>
    <property type="match status" value="1"/>
</dbReference>
<evidence type="ECO:0000256" key="1">
    <source>
        <dbReference type="SAM" id="MobiDB-lite"/>
    </source>
</evidence>
<dbReference type="AlphaFoldDB" id="A0A316UHP1"/>
<keyword evidence="4" id="KW-1185">Reference proteome</keyword>
<dbReference type="STRING" id="1569628.A0A316UHP1"/>
<evidence type="ECO:0000259" key="2">
    <source>
        <dbReference type="Pfam" id="PF07933"/>
    </source>
</evidence>